<gene>
    <name evidence="3" type="primary">106072529</name>
</gene>
<feature type="transmembrane region" description="Helical" evidence="2">
    <location>
        <begin position="324"/>
        <end position="347"/>
    </location>
</feature>
<feature type="compositionally biased region" description="Polar residues" evidence="1">
    <location>
        <begin position="536"/>
        <end position="554"/>
    </location>
</feature>
<dbReference type="KEGG" id="bgt:106072529"/>
<dbReference type="VEuPathDB" id="VectorBase:BGLAX_050106"/>
<dbReference type="AlphaFoldDB" id="A0A2C9L093"/>
<evidence type="ECO:0000313" key="3">
    <source>
        <dbReference type="EnsemblMetazoa" id="BGLB025608-PA"/>
    </source>
</evidence>
<proteinExistence type="predicted"/>
<feature type="region of interest" description="Disordered" evidence="1">
    <location>
        <begin position="363"/>
        <end position="455"/>
    </location>
</feature>
<feature type="compositionally biased region" description="Polar residues" evidence="1">
    <location>
        <begin position="402"/>
        <end position="412"/>
    </location>
</feature>
<dbReference type="EnsemblMetazoa" id="BGLB025608-RA">
    <property type="protein sequence ID" value="BGLB025608-PA"/>
    <property type="gene ID" value="BGLB025608"/>
</dbReference>
<reference evidence="3" key="1">
    <citation type="submission" date="2020-05" db="UniProtKB">
        <authorList>
            <consortium name="EnsemblMetazoa"/>
        </authorList>
    </citation>
    <scope>IDENTIFICATION</scope>
    <source>
        <strain evidence="3">BB02</strain>
    </source>
</reference>
<keyword evidence="2" id="KW-0812">Transmembrane</keyword>
<keyword evidence="2" id="KW-1133">Transmembrane helix</keyword>
<sequence>MEPKRVSVYVVLNLYLRLTSSSDVFYQLHSPTPLVIDFNRSSFKEFYDCLACTTGCSCSLATEDYEVFNLTLNPNAGSTVATFNVSLPNYHYCMKHCSLELASTSKPHLRFWRINCTARPTNETCFFDVGVKGFNLLLCWISNTSFIVTFVNSTHLQGDCITRNMIDLQSMNEIFESTRMISFRGSGLTSESSLYLSWPSSLINDHNVPTLLGNLTTISTTVPSDVVLVTSVALLSRPTSELNEYFETNTKPYLITSFTPTLSLSRLSVIATQSTSLLTNESRPTSKSSPEMPFTYFTLTPVTTYAVTPFQIDRTNNPPKSRTIIIILCTVIGILLLTFSIVIYFLVRKRLRRKAETESLEINNNLNGGIGTPVKTKPSNSDTGHYSTIRPSSLPRADLQPYNISSRKSFPENSYPLDNPKSNSTSTSLELLRLPSSRSRPTSKHKPGDADASIYDTIDRFSEEASTEETMNSDLEVRPNTSVRVSSVRPYSVVTLAVAQDPSSTSRSTKMIQFKDKYFYLTHRDIGQYASDKSSDTTVYNESHKSQSNSSGCETLSADGSFQYIVRKHPSDIDGYTEENNSMNNKFTTNFPYSRLNELNRSFQNVYSKGL</sequence>
<evidence type="ECO:0000256" key="2">
    <source>
        <dbReference type="SAM" id="Phobius"/>
    </source>
</evidence>
<dbReference type="RefSeq" id="XP_013088369.2">
    <property type="nucleotide sequence ID" value="XM_013232915.2"/>
</dbReference>
<keyword evidence="2" id="KW-0472">Membrane</keyword>
<evidence type="ECO:0000256" key="1">
    <source>
        <dbReference type="SAM" id="MobiDB-lite"/>
    </source>
</evidence>
<organism evidence="3 4">
    <name type="scientific">Biomphalaria glabrata</name>
    <name type="common">Bloodfluke planorb</name>
    <name type="synonym">Freshwater snail</name>
    <dbReference type="NCBI Taxonomy" id="6526"/>
    <lineage>
        <taxon>Eukaryota</taxon>
        <taxon>Metazoa</taxon>
        <taxon>Spiralia</taxon>
        <taxon>Lophotrochozoa</taxon>
        <taxon>Mollusca</taxon>
        <taxon>Gastropoda</taxon>
        <taxon>Heterobranchia</taxon>
        <taxon>Euthyneura</taxon>
        <taxon>Panpulmonata</taxon>
        <taxon>Hygrophila</taxon>
        <taxon>Lymnaeoidea</taxon>
        <taxon>Planorbidae</taxon>
        <taxon>Biomphalaria</taxon>
    </lineage>
</organism>
<feature type="compositionally biased region" description="Polar residues" evidence="1">
    <location>
        <begin position="377"/>
        <end position="391"/>
    </location>
</feature>
<feature type="region of interest" description="Disordered" evidence="1">
    <location>
        <begin position="532"/>
        <end position="554"/>
    </location>
</feature>
<evidence type="ECO:0000313" key="4">
    <source>
        <dbReference type="Proteomes" id="UP000076420"/>
    </source>
</evidence>
<protein>
    <submittedName>
        <fullName evidence="3">Uncharacterized protein</fullName>
    </submittedName>
</protein>
<dbReference type="Proteomes" id="UP000076420">
    <property type="component" value="Unassembled WGS sequence"/>
</dbReference>
<accession>A0A2C9L093</accession>
<name>A0A2C9L093_BIOGL</name>
<dbReference type="VEuPathDB" id="VectorBase:BGLB025608"/>
<feature type="compositionally biased region" description="Low complexity" evidence="1">
    <location>
        <begin position="424"/>
        <end position="440"/>
    </location>
</feature>